<dbReference type="InterPro" id="IPR035940">
    <property type="entry name" value="CAP_sf"/>
</dbReference>
<dbReference type="PANTHER" id="PTHR31157:SF1">
    <property type="entry name" value="SCP DOMAIN-CONTAINING PROTEIN"/>
    <property type="match status" value="1"/>
</dbReference>
<accession>A0A964FI25</accession>
<dbReference type="Pfam" id="PF00188">
    <property type="entry name" value="CAP"/>
    <property type="match status" value="1"/>
</dbReference>
<name>A0A964FI25_9CYAN</name>
<dbReference type="SUPFAM" id="SSF55797">
    <property type="entry name" value="PR-1-like"/>
    <property type="match status" value="1"/>
</dbReference>
<keyword evidence="3" id="KW-1185">Reference proteome</keyword>
<evidence type="ECO:0000259" key="1">
    <source>
        <dbReference type="Pfam" id="PF00188"/>
    </source>
</evidence>
<dbReference type="Gene3D" id="3.40.33.10">
    <property type="entry name" value="CAP"/>
    <property type="match status" value="1"/>
</dbReference>
<dbReference type="EMBL" id="JADWDC010000032">
    <property type="protein sequence ID" value="MCC0177988.1"/>
    <property type="molecule type" value="Genomic_DNA"/>
</dbReference>
<evidence type="ECO:0000313" key="3">
    <source>
        <dbReference type="Proteomes" id="UP000729733"/>
    </source>
</evidence>
<dbReference type="PANTHER" id="PTHR31157">
    <property type="entry name" value="SCP DOMAIN-CONTAINING PROTEIN"/>
    <property type="match status" value="1"/>
</dbReference>
<organism evidence="2 3">
    <name type="scientific">Waterburya agarophytonicola KI4</name>
    <dbReference type="NCBI Taxonomy" id="2874699"/>
    <lineage>
        <taxon>Bacteria</taxon>
        <taxon>Bacillati</taxon>
        <taxon>Cyanobacteriota</taxon>
        <taxon>Cyanophyceae</taxon>
        <taxon>Pleurocapsales</taxon>
        <taxon>Hyellaceae</taxon>
        <taxon>Waterburya</taxon>
        <taxon>Waterburya agarophytonicola</taxon>
    </lineage>
</organism>
<dbReference type="RefSeq" id="WP_229641054.1">
    <property type="nucleotide sequence ID" value="NZ_JADWDC010000032.1"/>
</dbReference>
<feature type="domain" description="SCP" evidence="1">
    <location>
        <begin position="18"/>
        <end position="132"/>
    </location>
</feature>
<protein>
    <submittedName>
        <fullName evidence="2">CAP domain-containing protein</fullName>
    </submittedName>
</protein>
<reference evidence="2" key="1">
    <citation type="journal article" date="2021" name="Antonie Van Leeuwenhoek">
        <title>Draft genome and description of Waterburya agarophytonicola gen. nov. sp. nov. (Pleurocapsales, Cyanobacteria): a seaweed symbiont.</title>
        <authorList>
            <person name="Bonthond G."/>
            <person name="Shalygin S."/>
            <person name="Bayer T."/>
            <person name="Weinberger F."/>
        </authorList>
    </citation>
    <scope>NUCLEOTIDE SEQUENCE</scope>
    <source>
        <strain evidence="2">KI4</strain>
    </source>
</reference>
<dbReference type="Proteomes" id="UP000729733">
    <property type="component" value="Unassembled WGS sequence"/>
</dbReference>
<comment type="caution">
    <text evidence="2">The sequence shown here is derived from an EMBL/GenBank/DDBJ whole genome shotgun (WGS) entry which is preliminary data.</text>
</comment>
<sequence>MSARERELSRLAELVHQKVNQYRASKNLAPLKLNNLISKQAKIHSVNMAQQKVAFSHDGFSARAQAIENNIDYRTVAENVAYNMGYQDPVSKAIAGWIESDGHRKNMEGNYNLTGIGVAVNPAGEYYFTQIFILEN</sequence>
<dbReference type="CDD" id="cd05379">
    <property type="entry name" value="CAP_bacterial"/>
    <property type="match status" value="1"/>
</dbReference>
<dbReference type="AlphaFoldDB" id="A0A964FI25"/>
<proteinExistence type="predicted"/>
<dbReference type="InterPro" id="IPR014044">
    <property type="entry name" value="CAP_dom"/>
</dbReference>
<evidence type="ECO:0000313" key="2">
    <source>
        <dbReference type="EMBL" id="MCC0177988.1"/>
    </source>
</evidence>
<gene>
    <name evidence="2" type="ORF">I4641_13470</name>
</gene>